<reference evidence="2" key="1">
    <citation type="journal article" date="2013" name="Mol. Plant Microbe Interact.">
        <title>Global aspects of pacC regulation of pathogenicity genes in Colletotrichum gloeosporioides as revealed by transcriptome analysis.</title>
        <authorList>
            <person name="Alkan N."/>
            <person name="Meng X."/>
            <person name="Friedlander G."/>
            <person name="Reuveni E."/>
            <person name="Sukno S."/>
            <person name="Sherman A."/>
            <person name="Thon M."/>
            <person name="Fluhr R."/>
            <person name="Prusky D."/>
        </authorList>
    </citation>
    <scope>NUCLEOTIDE SEQUENCE [LARGE SCALE GENOMIC DNA]</scope>
    <source>
        <strain evidence="2">Cg-14</strain>
    </source>
</reference>
<dbReference type="Proteomes" id="UP000015530">
    <property type="component" value="Unassembled WGS sequence"/>
</dbReference>
<gene>
    <name evidence="1" type="ORF">CGLO_12704</name>
</gene>
<organism evidence="1 2">
    <name type="scientific">Colletotrichum gloeosporioides (strain Cg-14)</name>
    <name type="common">Anthracnose fungus</name>
    <name type="synonym">Glomerella cingulata</name>
    <dbReference type="NCBI Taxonomy" id="1237896"/>
    <lineage>
        <taxon>Eukaryota</taxon>
        <taxon>Fungi</taxon>
        <taxon>Dikarya</taxon>
        <taxon>Ascomycota</taxon>
        <taxon>Pezizomycotina</taxon>
        <taxon>Sordariomycetes</taxon>
        <taxon>Hypocreomycetidae</taxon>
        <taxon>Glomerellales</taxon>
        <taxon>Glomerellaceae</taxon>
        <taxon>Colletotrichum</taxon>
        <taxon>Colletotrichum gloeosporioides species complex</taxon>
    </lineage>
</organism>
<evidence type="ECO:0000313" key="2">
    <source>
        <dbReference type="Proteomes" id="UP000015530"/>
    </source>
</evidence>
<accession>T0L8X7</accession>
<protein>
    <submittedName>
        <fullName evidence="1">Uncharacterized protein</fullName>
    </submittedName>
</protein>
<sequence>MGMLLSFRHILLEKKP</sequence>
<dbReference type="AlphaFoldDB" id="T0L8X7"/>
<proteinExistence type="predicted"/>
<evidence type="ECO:0000313" key="1">
    <source>
        <dbReference type="EMBL" id="EQB48091.1"/>
    </source>
</evidence>
<dbReference type="HOGENOM" id="CLU_3433128_0_0_1"/>
<name>T0L8X7_COLGC</name>
<dbReference type="EMBL" id="AMYD01002726">
    <property type="protein sequence ID" value="EQB48091.1"/>
    <property type="molecule type" value="Genomic_DNA"/>
</dbReference>
<comment type="caution">
    <text evidence="1">The sequence shown here is derived from an EMBL/GenBank/DDBJ whole genome shotgun (WGS) entry which is preliminary data.</text>
</comment>